<sequence length="176" mass="20360">MKKEFVRHTLSLIILLVLVTLLKRWLNLSVWPFWVGGVIGTILPDIDHLLYIYINPQELTSQRTTYMVGQGKLMETFKFLAETRSERKNLIFHTILFQGIFLILTVFVLTSSGSLFGRGLVLAFYLHLLVDAYVDWKETGAMENWFKNSPITIPQNKIATYFMVNIILLAFLAIFL</sequence>
<protein>
    <submittedName>
        <fullName evidence="2">Uncharacterized protein</fullName>
    </submittedName>
</protein>
<dbReference type="EMBL" id="MGFK01000022">
    <property type="protein sequence ID" value="OGM04052.1"/>
    <property type="molecule type" value="Genomic_DNA"/>
</dbReference>
<evidence type="ECO:0000313" key="3">
    <source>
        <dbReference type="Proteomes" id="UP000177091"/>
    </source>
</evidence>
<dbReference type="Proteomes" id="UP000177091">
    <property type="component" value="Unassembled WGS sequence"/>
</dbReference>
<feature type="transmembrane region" description="Helical" evidence="1">
    <location>
        <begin position="157"/>
        <end position="175"/>
    </location>
</feature>
<keyword evidence="1" id="KW-0812">Transmembrane</keyword>
<gene>
    <name evidence="2" type="ORF">A2112_00485</name>
</gene>
<evidence type="ECO:0000313" key="2">
    <source>
        <dbReference type="EMBL" id="OGM04052.1"/>
    </source>
</evidence>
<reference evidence="2 3" key="1">
    <citation type="journal article" date="2016" name="Nat. Commun.">
        <title>Thousands of microbial genomes shed light on interconnected biogeochemical processes in an aquifer system.</title>
        <authorList>
            <person name="Anantharaman K."/>
            <person name="Brown C.T."/>
            <person name="Hug L.A."/>
            <person name="Sharon I."/>
            <person name="Castelle C.J."/>
            <person name="Probst A.J."/>
            <person name="Thomas B.C."/>
            <person name="Singh A."/>
            <person name="Wilkins M.J."/>
            <person name="Karaoz U."/>
            <person name="Brodie E.L."/>
            <person name="Williams K.H."/>
            <person name="Hubbard S.S."/>
            <person name="Banfield J.F."/>
        </authorList>
    </citation>
    <scope>NUCLEOTIDE SEQUENCE [LARGE SCALE GENOMIC DNA]</scope>
</reference>
<evidence type="ECO:0000256" key="1">
    <source>
        <dbReference type="SAM" id="Phobius"/>
    </source>
</evidence>
<dbReference type="InterPro" id="IPR007404">
    <property type="entry name" value="YdjM-like"/>
</dbReference>
<keyword evidence="1" id="KW-1133">Transmembrane helix</keyword>
<feature type="transmembrane region" description="Helical" evidence="1">
    <location>
        <begin position="32"/>
        <end position="54"/>
    </location>
</feature>
<organism evidence="2 3">
    <name type="scientific">Candidatus Woesebacteria bacterium GWA1_42_12</name>
    <dbReference type="NCBI Taxonomy" id="1802472"/>
    <lineage>
        <taxon>Bacteria</taxon>
        <taxon>Candidatus Woeseibacteriota</taxon>
    </lineage>
</organism>
<proteinExistence type="predicted"/>
<dbReference type="Pfam" id="PF04307">
    <property type="entry name" value="YdjM"/>
    <property type="match status" value="1"/>
</dbReference>
<comment type="caution">
    <text evidence="2">The sequence shown here is derived from an EMBL/GenBank/DDBJ whole genome shotgun (WGS) entry which is preliminary data.</text>
</comment>
<dbReference type="AlphaFoldDB" id="A0A1F7WMJ3"/>
<accession>A0A1F7WMJ3</accession>
<name>A0A1F7WMJ3_9BACT</name>
<keyword evidence="1" id="KW-0472">Membrane</keyword>
<feature type="transmembrane region" description="Helical" evidence="1">
    <location>
        <begin position="90"/>
        <end position="109"/>
    </location>
</feature>
<feature type="transmembrane region" description="Helical" evidence="1">
    <location>
        <begin position="9"/>
        <end position="26"/>
    </location>
</feature>